<dbReference type="PANTHER" id="PTHR45033">
    <property type="match status" value="1"/>
</dbReference>
<dbReference type="Gene3D" id="3.40.50.720">
    <property type="entry name" value="NAD(P)-binding Rossmann-like Domain"/>
    <property type="match status" value="1"/>
</dbReference>
<dbReference type="InterPro" id="IPR013149">
    <property type="entry name" value="ADH-like_C"/>
</dbReference>
<dbReference type="Gene3D" id="3.90.180.10">
    <property type="entry name" value="Medium-chain alcohol dehydrogenases, catalytic domain"/>
    <property type="match status" value="1"/>
</dbReference>
<dbReference type="InterPro" id="IPR013154">
    <property type="entry name" value="ADH-like_N"/>
</dbReference>
<name>A0A062U9L7_9PROT</name>
<evidence type="ECO:0000313" key="2">
    <source>
        <dbReference type="EMBL" id="KCZ53284.1"/>
    </source>
</evidence>
<dbReference type="Pfam" id="PF08240">
    <property type="entry name" value="ADH_N"/>
    <property type="match status" value="1"/>
</dbReference>
<gene>
    <name evidence="2" type="ORF">HY29_03445</name>
</gene>
<dbReference type="RefSeq" id="WP_034797652.1">
    <property type="nucleotide sequence ID" value="NZ_AWFF01000054.1"/>
</dbReference>
<dbReference type="CDD" id="cd08276">
    <property type="entry name" value="MDR7"/>
    <property type="match status" value="1"/>
</dbReference>
<dbReference type="STRING" id="1280946.HY29_03445"/>
<dbReference type="GO" id="GO:0016491">
    <property type="term" value="F:oxidoreductase activity"/>
    <property type="evidence" value="ECO:0007669"/>
    <property type="project" value="InterPro"/>
</dbReference>
<dbReference type="SMART" id="SM00829">
    <property type="entry name" value="PKS_ER"/>
    <property type="match status" value="1"/>
</dbReference>
<dbReference type="eggNOG" id="COG0604">
    <property type="taxonomic scope" value="Bacteria"/>
</dbReference>
<dbReference type="InterPro" id="IPR020843">
    <property type="entry name" value="ER"/>
</dbReference>
<keyword evidence="3" id="KW-1185">Reference proteome</keyword>
<dbReference type="AlphaFoldDB" id="A0A062U9L7"/>
<dbReference type="InterPro" id="IPR052711">
    <property type="entry name" value="Zinc_ADH-like"/>
</dbReference>
<accession>A0A062U9L7</accession>
<dbReference type="InterPro" id="IPR011032">
    <property type="entry name" value="GroES-like_sf"/>
</dbReference>
<dbReference type="PATRIC" id="fig|1280946.3.peg.2602"/>
<sequence>MKVWEVQDAWGIDNMQLVNKEVPETLASDEILIKLHAASINYRDLVTIENRTPFGALPQIPLSDAAGEVVKTGSAVDRFSVGDRVCPSFFPNWQSGPVRRADRSVSLGSASAPGVLQEFFVTKQQAASRFSDTLSYQEAATLPCAGLTAWRALVVEGQVEKDEWVLVQGTGGVSIFALLIAKMRGAKVIVTSSSDEKLTRARDLGADETINYRETPDWGAKALEITGGQGVDVIVEVGGGGTINQSLVAAAVGARIVIIGVLGGRSQELLMPAVFGKNLRLFGISVGNREQFESFNLAITEGGLRPVIDKVFPFESAPDAIRHLASGEHFGKIVIDFGA</sequence>
<organism evidence="2 3">
    <name type="scientific">Hyphomonas beringensis</name>
    <dbReference type="NCBI Taxonomy" id="1280946"/>
    <lineage>
        <taxon>Bacteria</taxon>
        <taxon>Pseudomonadati</taxon>
        <taxon>Pseudomonadota</taxon>
        <taxon>Alphaproteobacteria</taxon>
        <taxon>Hyphomonadales</taxon>
        <taxon>Hyphomonadaceae</taxon>
        <taxon>Hyphomonas</taxon>
    </lineage>
</organism>
<dbReference type="SUPFAM" id="SSF51735">
    <property type="entry name" value="NAD(P)-binding Rossmann-fold domains"/>
    <property type="match status" value="1"/>
</dbReference>
<dbReference type="Pfam" id="PF00107">
    <property type="entry name" value="ADH_zinc_N"/>
    <property type="match status" value="1"/>
</dbReference>
<proteinExistence type="predicted"/>
<protein>
    <recommendedName>
        <fullName evidence="1">Enoyl reductase (ER) domain-containing protein</fullName>
    </recommendedName>
</protein>
<reference evidence="2 3" key="1">
    <citation type="journal article" date="2014" name="Antonie Van Leeuwenhoek">
        <title>Hyphomonas beringensis sp. nov. and Hyphomonas chukchiensis sp. nov., isolated from surface seawater of the Bering Sea and Chukchi Sea.</title>
        <authorList>
            <person name="Li C."/>
            <person name="Lai Q."/>
            <person name="Li G."/>
            <person name="Dong C."/>
            <person name="Wang J."/>
            <person name="Liao Y."/>
            <person name="Shao Z."/>
        </authorList>
    </citation>
    <scope>NUCLEOTIDE SEQUENCE [LARGE SCALE GENOMIC DNA]</scope>
    <source>
        <strain evidence="2 3">25B14_1</strain>
    </source>
</reference>
<dbReference type="SUPFAM" id="SSF50129">
    <property type="entry name" value="GroES-like"/>
    <property type="match status" value="1"/>
</dbReference>
<comment type="caution">
    <text evidence="2">The sequence shown here is derived from an EMBL/GenBank/DDBJ whole genome shotgun (WGS) entry which is preliminary data.</text>
</comment>
<dbReference type="EMBL" id="AWFF01000054">
    <property type="protein sequence ID" value="KCZ53284.1"/>
    <property type="molecule type" value="Genomic_DNA"/>
</dbReference>
<dbReference type="InterPro" id="IPR036291">
    <property type="entry name" value="NAD(P)-bd_dom_sf"/>
</dbReference>
<feature type="domain" description="Enoyl reductase (ER)" evidence="1">
    <location>
        <begin position="11"/>
        <end position="335"/>
    </location>
</feature>
<dbReference type="PANTHER" id="PTHR45033:SF2">
    <property type="entry name" value="ZINC-TYPE ALCOHOL DEHYDROGENASE-LIKE PROTEIN C1773.06C"/>
    <property type="match status" value="1"/>
</dbReference>
<dbReference type="Proteomes" id="UP000027037">
    <property type="component" value="Unassembled WGS sequence"/>
</dbReference>
<evidence type="ECO:0000313" key="3">
    <source>
        <dbReference type="Proteomes" id="UP000027037"/>
    </source>
</evidence>
<dbReference type="OrthoDB" id="9805883at2"/>
<evidence type="ECO:0000259" key="1">
    <source>
        <dbReference type="SMART" id="SM00829"/>
    </source>
</evidence>